<feature type="domain" description="Integrase DNA-binding" evidence="3">
    <location>
        <begin position="3"/>
        <end position="87"/>
    </location>
</feature>
<dbReference type="InterPro" id="IPR050808">
    <property type="entry name" value="Phage_Integrase"/>
</dbReference>
<dbReference type="Proteomes" id="UP000195540">
    <property type="component" value="Chromosome"/>
</dbReference>
<evidence type="ECO:0000313" key="5">
    <source>
        <dbReference type="EMBL" id="SUC18230.1"/>
    </source>
</evidence>
<accession>A0A1Z1T0W7</accession>
<name>A0A1Z1T0W7_PROMI</name>
<reference evidence="5 7" key="2">
    <citation type="submission" date="2018-06" db="EMBL/GenBank/DDBJ databases">
        <authorList>
            <consortium name="Pathogen Informatics"/>
            <person name="Doyle S."/>
        </authorList>
    </citation>
    <scope>NUCLEOTIDE SEQUENCE [LARGE SCALE GENOMIC DNA]</scope>
    <source>
        <strain evidence="5 7">NCTC11938</strain>
    </source>
</reference>
<dbReference type="PANTHER" id="PTHR30629">
    <property type="entry name" value="PROPHAGE INTEGRASE"/>
    <property type="match status" value="1"/>
</dbReference>
<dbReference type="EMBL" id="CP021694">
    <property type="protein sequence ID" value="ARX36419.1"/>
    <property type="molecule type" value="Genomic_DNA"/>
</dbReference>
<dbReference type="GO" id="GO:0015074">
    <property type="term" value="P:DNA integration"/>
    <property type="evidence" value="ECO:0007669"/>
    <property type="project" value="UniProtKB-KW"/>
</dbReference>
<evidence type="ECO:0000256" key="1">
    <source>
        <dbReference type="ARBA" id="ARBA00008857"/>
    </source>
</evidence>
<comment type="similarity">
    <text evidence="1">Belongs to the 'phage' integrase family.</text>
</comment>
<dbReference type="EMBL" id="UGTS01000003">
    <property type="protein sequence ID" value="SUC18230.1"/>
    <property type="molecule type" value="Genomic_DNA"/>
</dbReference>
<keyword evidence="2" id="KW-0229">DNA integration</keyword>
<evidence type="ECO:0000313" key="6">
    <source>
        <dbReference type="Proteomes" id="UP000195540"/>
    </source>
</evidence>
<dbReference type="InterPro" id="IPR038488">
    <property type="entry name" value="Integrase_DNA-bd_sf"/>
</dbReference>
<evidence type="ECO:0000313" key="7">
    <source>
        <dbReference type="Proteomes" id="UP000254191"/>
    </source>
</evidence>
<dbReference type="Proteomes" id="UP000254191">
    <property type="component" value="Unassembled WGS sequence"/>
</dbReference>
<evidence type="ECO:0000256" key="2">
    <source>
        <dbReference type="ARBA" id="ARBA00022908"/>
    </source>
</evidence>
<dbReference type="Gene3D" id="3.30.160.390">
    <property type="entry name" value="Integrase, DNA-binding domain"/>
    <property type="match status" value="1"/>
</dbReference>
<proteinExistence type="inferred from homology"/>
<dbReference type="STRING" id="584.AOUC001_17205"/>
<protein>
    <submittedName>
        <fullName evidence="4 5">Integrase</fullName>
    </submittedName>
</protein>
<dbReference type="InterPro" id="IPR025166">
    <property type="entry name" value="Integrase_DNA_bind_dom"/>
</dbReference>
<dbReference type="PANTHER" id="PTHR30629:SF9">
    <property type="entry name" value="PROTEIN INTB-RELATED"/>
    <property type="match status" value="1"/>
</dbReference>
<dbReference type="KEGG" id="pvl:AOB99_01790"/>
<evidence type="ECO:0000259" key="3">
    <source>
        <dbReference type="Pfam" id="PF13356"/>
    </source>
</evidence>
<sequence>MALSDTKVRSAKSEDKAYKLTDGNGLFLLVHPNGSKYWRFRYRFGGKEKMLAFGVYPDISLANAREKRDEARKLVASGVDPSEKRKEVKEEQQKEFNTFEKVARDWHATNKARFFN</sequence>
<evidence type="ECO:0000313" key="4">
    <source>
        <dbReference type="EMBL" id="ARX36419.1"/>
    </source>
</evidence>
<organism evidence="5 7">
    <name type="scientific">Proteus mirabilis</name>
    <dbReference type="NCBI Taxonomy" id="584"/>
    <lineage>
        <taxon>Bacteria</taxon>
        <taxon>Pseudomonadati</taxon>
        <taxon>Pseudomonadota</taxon>
        <taxon>Gammaproteobacteria</taxon>
        <taxon>Enterobacterales</taxon>
        <taxon>Morganellaceae</taxon>
        <taxon>Proteus</taxon>
    </lineage>
</organism>
<reference evidence="4 6" key="1">
    <citation type="submission" date="2017-05" db="EMBL/GenBank/DDBJ databases">
        <title>Whole genome sequencing of Proteus mirabilis AR_0155.</title>
        <authorList>
            <person name="Conlan S."/>
            <person name="Thomas P.J."/>
            <person name="Mullikin J."/>
            <person name="Frank K.M."/>
            <person name="Segre J.A."/>
        </authorList>
    </citation>
    <scope>NUCLEOTIDE SEQUENCE [LARGE SCALE GENOMIC DNA]</scope>
    <source>
        <strain evidence="4 6">AR_0155</strain>
    </source>
</reference>
<dbReference type="AlphaFoldDB" id="A0A1Z1T0W7"/>
<dbReference type="Pfam" id="PF13356">
    <property type="entry name" value="Arm-DNA-bind_3"/>
    <property type="match status" value="1"/>
</dbReference>
<gene>
    <name evidence="5" type="primary">intB_2</name>
    <name evidence="4" type="ORF">AM402_20520</name>
    <name evidence="5" type="ORF">NCTC11938_00548</name>
</gene>